<dbReference type="InterPro" id="IPR002938">
    <property type="entry name" value="FAD-bd"/>
</dbReference>
<dbReference type="OrthoDB" id="5499180at2"/>
<reference evidence="4 5" key="1">
    <citation type="submission" date="2016-06" db="EMBL/GenBank/DDBJ databases">
        <title>Complete genome sequence of a deep-branching marine Gamma Proteobacterium Woeseia oceani type strain XK5.</title>
        <authorList>
            <person name="Mu D."/>
            <person name="Du Z."/>
        </authorList>
    </citation>
    <scope>NUCLEOTIDE SEQUENCE [LARGE SCALE GENOMIC DNA]</scope>
    <source>
        <strain evidence="4 5">XK5</strain>
    </source>
</reference>
<dbReference type="Gene3D" id="3.50.50.60">
    <property type="entry name" value="FAD/NAD(P)-binding domain"/>
    <property type="match status" value="1"/>
</dbReference>
<feature type="domain" description="FAD-binding" evidence="3">
    <location>
        <begin position="2"/>
        <end position="353"/>
    </location>
</feature>
<protein>
    <recommendedName>
        <fullName evidence="3">FAD-binding domain-containing protein</fullName>
    </recommendedName>
</protein>
<evidence type="ECO:0000256" key="2">
    <source>
        <dbReference type="ARBA" id="ARBA00023033"/>
    </source>
</evidence>
<keyword evidence="2" id="KW-0503">Monooxygenase</keyword>
<dbReference type="InterPro" id="IPR036188">
    <property type="entry name" value="FAD/NAD-bd_sf"/>
</dbReference>
<dbReference type="Pfam" id="PF01494">
    <property type="entry name" value="FAD_binding_3"/>
    <property type="match status" value="1"/>
</dbReference>
<dbReference type="PANTHER" id="PTHR13789">
    <property type="entry name" value="MONOOXYGENASE"/>
    <property type="match status" value="1"/>
</dbReference>
<accession>A0A193LIC0</accession>
<dbReference type="Proteomes" id="UP000092695">
    <property type="component" value="Chromosome"/>
</dbReference>
<evidence type="ECO:0000313" key="5">
    <source>
        <dbReference type="Proteomes" id="UP000092695"/>
    </source>
</evidence>
<dbReference type="RefSeq" id="WP_068617168.1">
    <property type="nucleotide sequence ID" value="NZ_CP016268.1"/>
</dbReference>
<organism evidence="4 5">
    <name type="scientific">Woeseia oceani</name>
    <dbReference type="NCBI Taxonomy" id="1548547"/>
    <lineage>
        <taxon>Bacteria</taxon>
        <taxon>Pseudomonadati</taxon>
        <taxon>Pseudomonadota</taxon>
        <taxon>Gammaproteobacteria</taxon>
        <taxon>Woeseiales</taxon>
        <taxon>Woeseiaceae</taxon>
        <taxon>Woeseia</taxon>
    </lineage>
</organism>
<dbReference type="SUPFAM" id="SSF54373">
    <property type="entry name" value="FAD-linked reductases, C-terminal domain"/>
    <property type="match status" value="1"/>
</dbReference>
<dbReference type="PRINTS" id="PR00420">
    <property type="entry name" value="RNGMNOXGNASE"/>
</dbReference>
<dbReference type="AlphaFoldDB" id="A0A193LIC0"/>
<dbReference type="PANTHER" id="PTHR13789:SF268">
    <property type="entry name" value="5-METHYLPHENAZINE-1-CARBOXYLATE 1-MONOOXYGENASE"/>
    <property type="match status" value="1"/>
</dbReference>
<dbReference type="EMBL" id="CP016268">
    <property type="protein sequence ID" value="ANO52139.1"/>
    <property type="molecule type" value="Genomic_DNA"/>
</dbReference>
<dbReference type="GO" id="GO:0071949">
    <property type="term" value="F:FAD binding"/>
    <property type="evidence" value="ECO:0007669"/>
    <property type="project" value="InterPro"/>
</dbReference>
<dbReference type="STRING" id="1548547.BA177_13885"/>
<keyword evidence="1" id="KW-0560">Oxidoreductase</keyword>
<dbReference type="NCBIfam" id="NF005720">
    <property type="entry name" value="PRK07538.1"/>
    <property type="match status" value="1"/>
</dbReference>
<dbReference type="Gene3D" id="3.30.9.30">
    <property type="match status" value="1"/>
</dbReference>
<dbReference type="SUPFAM" id="SSF51905">
    <property type="entry name" value="FAD/NAD(P)-binding domain"/>
    <property type="match status" value="1"/>
</dbReference>
<dbReference type="GO" id="GO:0004497">
    <property type="term" value="F:monooxygenase activity"/>
    <property type="evidence" value="ECO:0007669"/>
    <property type="project" value="UniProtKB-KW"/>
</dbReference>
<evidence type="ECO:0000259" key="3">
    <source>
        <dbReference type="Pfam" id="PF01494"/>
    </source>
</evidence>
<dbReference type="KEGG" id="woc:BA177_13885"/>
<evidence type="ECO:0000313" key="4">
    <source>
        <dbReference type="EMBL" id="ANO52139.1"/>
    </source>
</evidence>
<sequence>MAVLIAGGGIAGLTLGLTLHQIGVPFRIYERSARLAPLGVGINLQPNAVRELYDLGLKPMLERVGIRTREYGFFSKSGREIWVEQRGKWAGYHWPQYSIHRGKLQMALLDELIARAGPECVVPGHRAIAFSNKESAAELTLESGDRIQSVEGELVIGADGIHSAIRAQMYPDEGEPIWNGALLWRGTTIAKPFRTGASMALAGHDDQRIVLYPISAADAKTGLATINWIAELRVDPAQAWRKEDWNRPADLAEFLPAFEHWQFDWLDVPALIRGVDKVYEYPMVDRDPVDRWTDGRVTLMGDAAHPTYPVGSNGASQAIVDARVIGAEFLAHGVNADALLAYEQRIRPHTRNVILANRGSGPDRIMQIVEDRCGGDFEHIEQVITNEELTAHAAAYKSIAGFAVDALNASPPTIEMNQLE</sequence>
<evidence type="ECO:0000256" key="1">
    <source>
        <dbReference type="ARBA" id="ARBA00023002"/>
    </source>
</evidence>
<gene>
    <name evidence="4" type="ORF">BA177_13885</name>
</gene>
<keyword evidence="5" id="KW-1185">Reference proteome</keyword>
<name>A0A193LIC0_9GAMM</name>
<proteinExistence type="predicted"/>
<dbReference type="InterPro" id="IPR050493">
    <property type="entry name" value="FAD-dep_Monooxygenase_BioMet"/>
</dbReference>